<dbReference type="InterPro" id="IPR029017">
    <property type="entry name" value="Enolase-like_N"/>
</dbReference>
<protein>
    <submittedName>
        <fullName evidence="5">Mandelate racemase</fullName>
    </submittedName>
</protein>
<feature type="domain" description="Mandelate racemase/muconate lactonizing enzyme C-terminal" evidence="4">
    <location>
        <begin position="147"/>
        <end position="244"/>
    </location>
</feature>
<dbReference type="Gene3D" id="3.30.390.10">
    <property type="entry name" value="Enolase-like, N-terminal domain"/>
    <property type="match status" value="1"/>
</dbReference>
<evidence type="ECO:0000313" key="6">
    <source>
        <dbReference type="Proteomes" id="UP000321685"/>
    </source>
</evidence>
<sequence>MSSPVVRDVEARLVRVPMRRPLHTSASRVTDAPLLLVDVHTEDGPTGRCYLFCYLDAVGRAAAAITRSLGEGLVGTPAEPAAVRAQLADRTRLVGASGVVGGVLAALDVACWDVVALAAGVPLARLLGARPVPVPAYNSNGLGLVDPATAADEAVELAGEGFRAVKMRLGRADPDSDVAAVRAVRRALGDDVGVMADFNQALSRATARERCRALDDEGLTWIEEPVRHDDHAGAADLAATLRTPVQLGENLAGPRDAARAVSAGVCDLLMVDLDRIGGVTGWSAAAALADQHAIPLSSHLYPEVSAHLLAASPTAHWLEYVDWAEPVLLDPAPVADGAMSAPERPGTGLVWDEEAVARYRIG</sequence>
<keyword evidence="2" id="KW-0479">Metal-binding</keyword>
<dbReference type="EMBL" id="BJVJ01000045">
    <property type="protein sequence ID" value="GEL25103.1"/>
    <property type="molecule type" value="Genomic_DNA"/>
</dbReference>
<comment type="caution">
    <text evidence="5">The sequence shown here is derived from an EMBL/GenBank/DDBJ whole genome shotgun (WGS) entry which is preliminary data.</text>
</comment>
<dbReference type="InterPro" id="IPR018110">
    <property type="entry name" value="Mandel_Rmase/mucon_lact_enz_CS"/>
</dbReference>
<evidence type="ECO:0000259" key="4">
    <source>
        <dbReference type="SMART" id="SM00922"/>
    </source>
</evidence>
<evidence type="ECO:0000256" key="3">
    <source>
        <dbReference type="ARBA" id="ARBA00022842"/>
    </source>
</evidence>
<accession>A0A511DLG3</accession>
<proteinExistence type="predicted"/>
<evidence type="ECO:0000256" key="2">
    <source>
        <dbReference type="ARBA" id="ARBA00022723"/>
    </source>
</evidence>
<dbReference type="AlphaFoldDB" id="A0A511DLG3"/>
<dbReference type="PANTHER" id="PTHR13794:SF58">
    <property type="entry name" value="MITOCHONDRIAL ENOLASE SUPERFAMILY MEMBER 1"/>
    <property type="match status" value="1"/>
</dbReference>
<gene>
    <name evidence="5" type="ORF">PSU4_40570</name>
</gene>
<comment type="cofactor">
    <cofactor evidence="1">
        <name>Mg(2+)</name>
        <dbReference type="ChEBI" id="CHEBI:18420"/>
    </cofactor>
</comment>
<dbReference type="Pfam" id="PF02746">
    <property type="entry name" value="MR_MLE_N"/>
    <property type="match status" value="1"/>
</dbReference>
<dbReference type="SUPFAM" id="SSF54826">
    <property type="entry name" value="Enolase N-terminal domain-like"/>
    <property type="match status" value="1"/>
</dbReference>
<keyword evidence="3" id="KW-0460">Magnesium</keyword>
<dbReference type="GO" id="GO:0016836">
    <property type="term" value="F:hydro-lyase activity"/>
    <property type="evidence" value="ECO:0007669"/>
    <property type="project" value="TreeGrafter"/>
</dbReference>
<dbReference type="PANTHER" id="PTHR13794">
    <property type="entry name" value="ENOLASE SUPERFAMILY, MANDELATE RACEMASE"/>
    <property type="match status" value="1"/>
</dbReference>
<dbReference type="RefSeq" id="WP_246115236.1">
    <property type="nucleotide sequence ID" value="NZ_BJVJ01000045.1"/>
</dbReference>
<evidence type="ECO:0000256" key="1">
    <source>
        <dbReference type="ARBA" id="ARBA00001946"/>
    </source>
</evidence>
<dbReference type="GO" id="GO:0016052">
    <property type="term" value="P:carbohydrate catabolic process"/>
    <property type="evidence" value="ECO:0007669"/>
    <property type="project" value="TreeGrafter"/>
</dbReference>
<evidence type="ECO:0000313" key="5">
    <source>
        <dbReference type="EMBL" id="GEL25103.1"/>
    </source>
</evidence>
<organism evidence="5 6">
    <name type="scientific">Pseudonocardia sulfidoxydans NBRC 16205</name>
    <dbReference type="NCBI Taxonomy" id="1223511"/>
    <lineage>
        <taxon>Bacteria</taxon>
        <taxon>Bacillati</taxon>
        <taxon>Actinomycetota</taxon>
        <taxon>Actinomycetes</taxon>
        <taxon>Pseudonocardiales</taxon>
        <taxon>Pseudonocardiaceae</taxon>
        <taxon>Pseudonocardia</taxon>
    </lineage>
</organism>
<dbReference type="GO" id="GO:0000287">
    <property type="term" value="F:magnesium ion binding"/>
    <property type="evidence" value="ECO:0007669"/>
    <property type="project" value="TreeGrafter"/>
</dbReference>
<dbReference type="InterPro" id="IPR013341">
    <property type="entry name" value="Mandelate_racemase_N_dom"/>
</dbReference>
<keyword evidence="6" id="KW-1185">Reference proteome</keyword>
<reference evidence="5 6" key="1">
    <citation type="submission" date="2019-07" db="EMBL/GenBank/DDBJ databases">
        <title>Whole genome shotgun sequence of Pseudonocardia sulfidoxydans NBRC 16205.</title>
        <authorList>
            <person name="Hosoyama A."/>
            <person name="Uohara A."/>
            <person name="Ohji S."/>
            <person name="Ichikawa N."/>
        </authorList>
    </citation>
    <scope>NUCLEOTIDE SEQUENCE [LARGE SCALE GENOMIC DNA]</scope>
    <source>
        <strain evidence="5 6">NBRC 16205</strain>
    </source>
</reference>
<dbReference type="InterPro" id="IPR036849">
    <property type="entry name" value="Enolase-like_C_sf"/>
</dbReference>
<dbReference type="Pfam" id="PF13378">
    <property type="entry name" value="MR_MLE_C"/>
    <property type="match status" value="1"/>
</dbReference>
<dbReference type="SFLD" id="SFLDG00179">
    <property type="entry name" value="mandelate_racemase"/>
    <property type="match status" value="1"/>
</dbReference>
<dbReference type="Gene3D" id="3.20.20.120">
    <property type="entry name" value="Enolase-like C-terminal domain"/>
    <property type="match status" value="1"/>
</dbReference>
<dbReference type="PROSITE" id="PS00909">
    <property type="entry name" value="MR_MLE_2"/>
    <property type="match status" value="1"/>
</dbReference>
<dbReference type="SUPFAM" id="SSF51604">
    <property type="entry name" value="Enolase C-terminal domain-like"/>
    <property type="match status" value="1"/>
</dbReference>
<dbReference type="GO" id="GO:0009063">
    <property type="term" value="P:amino acid catabolic process"/>
    <property type="evidence" value="ECO:0007669"/>
    <property type="project" value="InterPro"/>
</dbReference>
<dbReference type="InterPro" id="IPR013342">
    <property type="entry name" value="Mandelate_racemase_C"/>
</dbReference>
<dbReference type="SFLD" id="SFLDS00001">
    <property type="entry name" value="Enolase"/>
    <property type="match status" value="1"/>
</dbReference>
<name>A0A511DLG3_9PSEU</name>
<dbReference type="Proteomes" id="UP000321685">
    <property type="component" value="Unassembled WGS sequence"/>
</dbReference>
<dbReference type="InterPro" id="IPR029065">
    <property type="entry name" value="Enolase_C-like"/>
</dbReference>
<dbReference type="SMART" id="SM00922">
    <property type="entry name" value="MR_MLE"/>
    <property type="match status" value="1"/>
</dbReference>
<dbReference type="InterPro" id="IPR046945">
    <property type="entry name" value="RHMD-like"/>
</dbReference>